<organism evidence="3 4">
    <name type="scientific">Sorangium cellulosum</name>
    <name type="common">Polyangium cellulosum</name>
    <dbReference type="NCBI Taxonomy" id="56"/>
    <lineage>
        <taxon>Bacteria</taxon>
        <taxon>Pseudomonadati</taxon>
        <taxon>Myxococcota</taxon>
        <taxon>Polyangia</taxon>
        <taxon>Polyangiales</taxon>
        <taxon>Polyangiaceae</taxon>
        <taxon>Sorangium</taxon>
    </lineage>
</organism>
<dbReference type="InterPro" id="IPR007630">
    <property type="entry name" value="RNA_pol_sigma70_r4"/>
</dbReference>
<dbReference type="Gene3D" id="1.10.10.10">
    <property type="entry name" value="Winged helix-like DNA-binding domain superfamily/Winged helix DNA-binding domain"/>
    <property type="match status" value="1"/>
</dbReference>
<reference evidence="3 4" key="1">
    <citation type="submission" date="2014-02" db="EMBL/GenBank/DDBJ databases">
        <title>The small core and large imbalanced accessory genome model reveals a collaborative survival strategy of Sorangium cellulosum strains in nature.</title>
        <authorList>
            <person name="Han K."/>
            <person name="Peng R."/>
            <person name="Blom J."/>
            <person name="Li Y.-Z."/>
        </authorList>
    </citation>
    <scope>NUCLEOTIDE SEQUENCE [LARGE SCALE GENOMIC DNA]</scope>
    <source>
        <strain evidence="3 4">So0007-03</strain>
    </source>
</reference>
<protein>
    <recommendedName>
        <fullName evidence="2">RNA polymerase sigma-70 domain-containing protein</fullName>
    </recommendedName>
</protein>
<gene>
    <name evidence="3" type="ORF">BE21_46845</name>
</gene>
<sequence length="259" mass="28468">MATVSESELEIFGLDGADAAGSDCESAGSSEPVVEGALALQADPAASGNVITREQRRSRRKREIRARTISVKRMTKRELEIGRMLYPETDYYKPRTRAECVDGPRPCPYVSCQHHLYLDVSARTGAIKLNFPDLEVWDMNETCALDVADRGGTTLEDVGAIMNLTRERIRQVEVKALAKLEALKDMMALRDYVDEGPVGKRRLPVLTQPEEDEDEDEVALDEDEGEADADADAEDEGLEATPAGRSSEIEDAGDFDSGE</sequence>
<proteinExistence type="predicted"/>
<feature type="compositionally biased region" description="Acidic residues" evidence="1">
    <location>
        <begin position="249"/>
        <end position="259"/>
    </location>
</feature>
<evidence type="ECO:0000313" key="3">
    <source>
        <dbReference type="EMBL" id="KYG04429.1"/>
    </source>
</evidence>
<evidence type="ECO:0000313" key="4">
    <source>
        <dbReference type="Proteomes" id="UP000075502"/>
    </source>
</evidence>
<accession>A0A150TIA0</accession>
<dbReference type="InterPro" id="IPR036388">
    <property type="entry name" value="WH-like_DNA-bd_sf"/>
</dbReference>
<comment type="caution">
    <text evidence="3">The sequence shown here is derived from an EMBL/GenBank/DDBJ whole genome shotgun (WGS) entry which is preliminary data.</text>
</comment>
<name>A0A150TIA0_SORCE</name>
<feature type="domain" description="RNA polymerase sigma-70" evidence="2">
    <location>
        <begin position="154"/>
        <end position="180"/>
    </location>
</feature>
<evidence type="ECO:0000256" key="1">
    <source>
        <dbReference type="SAM" id="MobiDB-lite"/>
    </source>
</evidence>
<dbReference type="InterPro" id="IPR000943">
    <property type="entry name" value="RNA_pol_sigma70"/>
</dbReference>
<feature type="region of interest" description="Disordered" evidence="1">
    <location>
        <begin position="201"/>
        <end position="259"/>
    </location>
</feature>
<dbReference type="GO" id="GO:0006352">
    <property type="term" value="P:DNA-templated transcription initiation"/>
    <property type="evidence" value="ECO:0007669"/>
    <property type="project" value="InterPro"/>
</dbReference>
<dbReference type="GO" id="GO:0003700">
    <property type="term" value="F:DNA-binding transcription factor activity"/>
    <property type="evidence" value="ECO:0007669"/>
    <property type="project" value="InterPro"/>
</dbReference>
<dbReference type="Pfam" id="PF04545">
    <property type="entry name" value="Sigma70_r4"/>
    <property type="match status" value="1"/>
</dbReference>
<dbReference type="Proteomes" id="UP000075502">
    <property type="component" value="Unassembled WGS sequence"/>
</dbReference>
<dbReference type="InterPro" id="IPR013324">
    <property type="entry name" value="RNA_pol_sigma_r3/r4-like"/>
</dbReference>
<dbReference type="EMBL" id="JEME01002392">
    <property type="protein sequence ID" value="KYG04429.1"/>
    <property type="molecule type" value="Genomic_DNA"/>
</dbReference>
<feature type="compositionally biased region" description="Acidic residues" evidence="1">
    <location>
        <begin position="209"/>
        <end position="238"/>
    </location>
</feature>
<dbReference type="SUPFAM" id="SSF88659">
    <property type="entry name" value="Sigma3 and sigma4 domains of RNA polymerase sigma factors"/>
    <property type="match status" value="1"/>
</dbReference>
<dbReference type="AlphaFoldDB" id="A0A150TIA0"/>
<dbReference type="PROSITE" id="PS00716">
    <property type="entry name" value="SIGMA70_2"/>
    <property type="match status" value="1"/>
</dbReference>
<evidence type="ECO:0000259" key="2">
    <source>
        <dbReference type="PROSITE" id="PS00716"/>
    </source>
</evidence>